<protein>
    <submittedName>
        <fullName evidence="2">Uncharacterized protein</fullName>
    </submittedName>
</protein>
<sequence length="90" mass="10204">MACMLAPSCTWWVDPGKQGIQRLLTGWMVVPLLKREALPRSRHKVRGEDPTLCLCQTSHIQVARASCKGWTETSSAQKRDVGPRRRCRNT</sequence>
<proteinExistence type="predicted"/>
<dbReference type="EMBL" id="JASSZA010000006">
    <property type="protein sequence ID" value="KAK2109091.1"/>
    <property type="molecule type" value="Genomic_DNA"/>
</dbReference>
<keyword evidence="3" id="KW-1185">Reference proteome</keyword>
<evidence type="ECO:0000256" key="1">
    <source>
        <dbReference type="SAM" id="MobiDB-lite"/>
    </source>
</evidence>
<comment type="caution">
    <text evidence="2">The sequence shown here is derived from an EMBL/GenBank/DDBJ whole genome shotgun (WGS) entry which is preliminary data.</text>
</comment>
<feature type="region of interest" description="Disordered" evidence="1">
    <location>
        <begin position="70"/>
        <end position="90"/>
    </location>
</feature>
<feature type="non-terminal residue" evidence="2">
    <location>
        <position position="90"/>
    </location>
</feature>
<evidence type="ECO:0000313" key="2">
    <source>
        <dbReference type="EMBL" id="KAK2109091.1"/>
    </source>
</evidence>
<organism evidence="2 3">
    <name type="scientific">Saguinus oedipus</name>
    <name type="common">Cotton-top tamarin</name>
    <name type="synonym">Oedipomidas oedipus</name>
    <dbReference type="NCBI Taxonomy" id="9490"/>
    <lineage>
        <taxon>Eukaryota</taxon>
        <taxon>Metazoa</taxon>
        <taxon>Chordata</taxon>
        <taxon>Craniata</taxon>
        <taxon>Vertebrata</taxon>
        <taxon>Euteleostomi</taxon>
        <taxon>Mammalia</taxon>
        <taxon>Eutheria</taxon>
        <taxon>Euarchontoglires</taxon>
        <taxon>Primates</taxon>
        <taxon>Haplorrhini</taxon>
        <taxon>Platyrrhini</taxon>
        <taxon>Cebidae</taxon>
        <taxon>Callitrichinae</taxon>
        <taxon>Saguinus</taxon>
    </lineage>
</organism>
<reference evidence="2 3" key="1">
    <citation type="submission" date="2023-05" db="EMBL/GenBank/DDBJ databases">
        <title>B98-5 Cell Line De Novo Hybrid Assembly: An Optical Mapping Approach.</title>
        <authorList>
            <person name="Kananen K."/>
            <person name="Auerbach J.A."/>
            <person name="Kautto E."/>
            <person name="Blachly J.S."/>
        </authorList>
    </citation>
    <scope>NUCLEOTIDE SEQUENCE [LARGE SCALE GENOMIC DNA]</scope>
    <source>
        <strain evidence="2">B95-8</strain>
        <tissue evidence="2">Cell line</tissue>
    </source>
</reference>
<name>A0ABQ9VI85_SAGOE</name>
<gene>
    <name evidence="2" type="ORF">P7K49_014256</name>
</gene>
<accession>A0ABQ9VI85</accession>
<evidence type="ECO:0000313" key="3">
    <source>
        <dbReference type="Proteomes" id="UP001266305"/>
    </source>
</evidence>
<dbReference type="Proteomes" id="UP001266305">
    <property type="component" value="Unassembled WGS sequence"/>
</dbReference>